<protein>
    <recommendedName>
        <fullName evidence="1">ATP-dependent DNA helicase</fullName>
        <ecNumber evidence="1">5.6.2.3</ecNumber>
    </recommendedName>
</protein>
<dbReference type="InterPro" id="IPR027417">
    <property type="entry name" value="P-loop_NTPase"/>
</dbReference>
<evidence type="ECO:0000259" key="2">
    <source>
        <dbReference type="Pfam" id="PF05970"/>
    </source>
</evidence>
<keyword evidence="1" id="KW-0234">DNA repair</keyword>
<dbReference type="GO" id="GO:0016787">
    <property type="term" value="F:hydrolase activity"/>
    <property type="evidence" value="ECO:0007669"/>
    <property type="project" value="UniProtKB-KW"/>
</dbReference>
<dbReference type="SUPFAM" id="SSF52540">
    <property type="entry name" value="P-loop containing nucleoside triphosphate hydrolases"/>
    <property type="match status" value="1"/>
</dbReference>
<gene>
    <name evidence="5" type="ORF">ZEAMMB73_Zm00001d047975</name>
</gene>
<comment type="catalytic activity">
    <reaction evidence="1">
        <text>ATP + H2O = ADP + phosphate + H(+)</text>
        <dbReference type="Rhea" id="RHEA:13065"/>
        <dbReference type="ChEBI" id="CHEBI:15377"/>
        <dbReference type="ChEBI" id="CHEBI:15378"/>
        <dbReference type="ChEBI" id="CHEBI:30616"/>
        <dbReference type="ChEBI" id="CHEBI:43474"/>
        <dbReference type="ChEBI" id="CHEBI:456216"/>
        <dbReference type="EC" id="5.6.2.3"/>
    </reaction>
</comment>
<dbReference type="GO" id="GO:0000723">
    <property type="term" value="P:telomere maintenance"/>
    <property type="evidence" value="ECO:0007669"/>
    <property type="project" value="InterPro"/>
</dbReference>
<feature type="domain" description="DNA helicase Pif1-like DEAD-box helicase" evidence="2">
    <location>
        <begin position="1208"/>
        <end position="1274"/>
    </location>
</feature>
<dbReference type="Pfam" id="PF05970">
    <property type="entry name" value="PIF1"/>
    <property type="match status" value="1"/>
</dbReference>
<dbReference type="OMA" id="ECANIRH"/>
<comment type="similarity">
    <text evidence="1">Belongs to the helicase family.</text>
</comment>
<dbReference type="ExpressionAtlas" id="A0A1D6PF89">
    <property type="expression patterns" value="baseline"/>
</dbReference>
<evidence type="ECO:0000313" key="5">
    <source>
        <dbReference type="EMBL" id="AQL08188.1"/>
    </source>
</evidence>
<dbReference type="eggNOG" id="KOG0987">
    <property type="taxonomic scope" value="Eukaryota"/>
</dbReference>
<dbReference type="SMR" id="A0A1D6PF89"/>
<keyword evidence="1" id="KW-0227">DNA damage</keyword>
<keyword evidence="1" id="KW-0347">Helicase</keyword>
<dbReference type="GO" id="GO:0043139">
    <property type="term" value="F:5'-3' DNA helicase activity"/>
    <property type="evidence" value="ECO:0007669"/>
    <property type="project" value="UniProtKB-EC"/>
</dbReference>
<keyword evidence="1" id="KW-0233">DNA recombination</keyword>
<dbReference type="CDD" id="cd18809">
    <property type="entry name" value="SF1_C_RecD"/>
    <property type="match status" value="1"/>
</dbReference>
<evidence type="ECO:0000259" key="4">
    <source>
        <dbReference type="Pfam" id="PF21530"/>
    </source>
</evidence>
<dbReference type="Pfam" id="PF14214">
    <property type="entry name" value="Helitron_like_N"/>
    <property type="match status" value="1"/>
</dbReference>
<sequence>MRDYRARKKAETGPSDEHERHREERNRKQREYRARRKAEETNEEREARNKRMRDYRAMKKADTVLYSPRQTQAYATGSSIVIQTNTQMAEPVTPVVARGSLHQLPTSVEPFSTNSQVTEPVTPVVARGSLHQLPISVEPFSTISQPSTYNQSAITASTMGNLIMNRARYINMDDADREILLHKRREYKKLRQCVQDDTITEHPITPHDFNIAQHNEYTRSREFHGEDDAFESYRLLGYSSHTEDPYDYVYHKLPDRHHVLRKIPDCCYCGAMKFEFEPHGMCCRKGKIKVHIPDVPTELKRLFTSQGDDDAKYFRKNIRYFNSHFSFTSLGVTLDRRVSTAANTGIYTFRVQGALYHRLDHLVPGSQGPRHLQLYFYDTEDATLAHRARRSPDLDINIIKNILTILEGNPYVQTFNRLGSIPNLDDYVIELNTNVTPDQRRYNAPTASQVAAIWFEGNDPQRSFDRSVIIYATGDRPTCIKAYHGCYDPLAYPLFFPRGQTGWNRFMPYNETPIVNATFNAPDHNDTRSVNNEHTAHYYLDEDNQQDDYNISNGGVVQSARFVTAREYYCFLLQAREGFFNILLFGGRLFQQWVVDMYIKIESMRLDWYSNPVNQKIIRAELYQGLVDVISAGENRASEVGKRIVLPRTFQGGDRDMQQRFLNAMAIVQRLGKPDYFITMTCNPYWEEITNNLLPGQTPQDRPELVTRVYRAKLRDMKDLLIKKAYFGQVAGYVHVTEFQKRGLPHEHILLIMNLHNKLTSPDAYDKVICAEIPEKDKYHVLHNLVIKHMLHGPCGVLNKKCPCMVNEECRFRYPRQFCAATQQGKDSYPLYRRDDGRRVKVRGCVLDNRWVVPYNPGLLMRYNCHINVEACSSIKAIKYMCKYVYKGHDRASFSVDPAHKEDGVINEIRQYRDARYISPPEAVHRILGFPLFGVNPSVLQLQCHLPGMQSVIIDETAKLQDIVNEPTSSMTTLTEYFTKNRADSFARTLLYKDFPEYYRWIHGSKRWQRRKQRGQIGRIVYAHPAEGERYFLRVLLNHVRGAYSFEDLRSLGDITCSTFREACEKRGLIEVDMSLDDCLSEAATFQMPPALRRLFATILVFCEATNVRGLWDKHNDSMSEDYNRDNPKSTCVQQMVLKDIRELVRSMGKDIKSYDLPEINDTGEFCNDIMRELREELAIGVDQEHLDIYTCLNNEQRAGFDEIIDHVIVFGGDFRQVLPVVTRGTRAQITDATLQRSYLWDSIRKIRLTMNMRAQSDKWFSEYLLRIGNGTEETIGSDYVRLPEEIVIGYTDTEDSINKLIVDVFPSLEENARSIAYMSTRAILSTKNQHVDQLNAKMIDKFPGNGKVYHSFDCVDDDSRNNYPIEFLNSMTPNGLPPHVLKVKNNSPVILLRNLDPNNGLCNGTRLMVRALQDNVIDAEIVGGHNAGTRVFIPRIPMCPSDDISLPFKLKRKQFPIRLSFAMTINKAQGQTIPNVGIYLPEPVFSHGQLYVALSRGVSRQTTRILARPKKELDPTGKSTKNIVYKDVLNC</sequence>
<feature type="domain" description="DNA helicase Pif1-like 2B" evidence="4">
    <location>
        <begin position="1367"/>
        <end position="1412"/>
    </location>
</feature>
<keyword evidence="1" id="KW-0378">Hydrolase</keyword>
<dbReference type="EMBL" id="CM000785">
    <property type="protein sequence ID" value="AQL08188.1"/>
    <property type="molecule type" value="Genomic_DNA"/>
</dbReference>
<dbReference type="InterPro" id="IPR010285">
    <property type="entry name" value="DNA_helicase_pif1-like_DEAD"/>
</dbReference>
<feature type="domain" description="Helitron helicase-like" evidence="3">
    <location>
        <begin position="568"/>
        <end position="751"/>
    </location>
</feature>
<dbReference type="EC" id="5.6.2.3" evidence="1"/>
<dbReference type="GO" id="GO:0005524">
    <property type="term" value="F:ATP binding"/>
    <property type="evidence" value="ECO:0007669"/>
    <property type="project" value="UniProtKB-KW"/>
</dbReference>
<proteinExistence type="inferred from homology"/>
<dbReference type="Pfam" id="PF21530">
    <property type="entry name" value="Pif1_2B_dom"/>
    <property type="match status" value="1"/>
</dbReference>
<evidence type="ECO:0000256" key="1">
    <source>
        <dbReference type="RuleBase" id="RU363044"/>
    </source>
</evidence>
<dbReference type="GO" id="GO:0006310">
    <property type="term" value="P:DNA recombination"/>
    <property type="evidence" value="ECO:0007669"/>
    <property type="project" value="UniProtKB-KW"/>
</dbReference>
<dbReference type="FunFam" id="3.40.50.300:FF:002884">
    <property type="entry name" value="ATP-dependent DNA helicase"/>
    <property type="match status" value="1"/>
</dbReference>
<dbReference type="InterPro" id="IPR025476">
    <property type="entry name" value="Helitron_helicase-like"/>
</dbReference>
<dbReference type="InParanoid" id="A0A1D6PF89"/>
<reference evidence="5" key="1">
    <citation type="submission" date="2015-12" db="EMBL/GenBank/DDBJ databases">
        <title>Update maize B73 reference genome by single molecule sequencing technologies.</title>
        <authorList>
            <consortium name="Maize Genome Sequencing Project"/>
            <person name="Ware D."/>
        </authorList>
    </citation>
    <scope>NUCLEOTIDE SEQUENCE</scope>
    <source>
        <tissue evidence="5">Seedling</tissue>
    </source>
</reference>
<comment type="cofactor">
    <cofactor evidence="1">
        <name>Mg(2+)</name>
        <dbReference type="ChEBI" id="CHEBI:18420"/>
    </cofactor>
</comment>
<dbReference type="GO" id="GO:0006281">
    <property type="term" value="P:DNA repair"/>
    <property type="evidence" value="ECO:0007669"/>
    <property type="project" value="UniProtKB-KW"/>
</dbReference>
<accession>A0A1D6PF89</accession>
<name>A0A1D6PF89_MAIZE</name>
<dbReference type="InterPro" id="IPR049163">
    <property type="entry name" value="Pif1-like_2B_dom"/>
</dbReference>
<evidence type="ECO:0000259" key="3">
    <source>
        <dbReference type="Pfam" id="PF14214"/>
    </source>
</evidence>
<keyword evidence="1" id="KW-0547">Nucleotide-binding</keyword>
<keyword evidence="1" id="KW-0067">ATP-binding</keyword>
<dbReference type="PANTHER" id="PTHR10492">
    <property type="match status" value="1"/>
</dbReference>
<organism evidence="5">
    <name type="scientific">Zea mays</name>
    <name type="common">Maize</name>
    <dbReference type="NCBI Taxonomy" id="4577"/>
    <lineage>
        <taxon>Eukaryota</taxon>
        <taxon>Viridiplantae</taxon>
        <taxon>Streptophyta</taxon>
        <taxon>Embryophyta</taxon>
        <taxon>Tracheophyta</taxon>
        <taxon>Spermatophyta</taxon>
        <taxon>Magnoliopsida</taxon>
        <taxon>Liliopsida</taxon>
        <taxon>Poales</taxon>
        <taxon>Poaceae</taxon>
        <taxon>PACMAD clade</taxon>
        <taxon>Panicoideae</taxon>
        <taxon>Andropogonodae</taxon>
        <taxon>Andropogoneae</taxon>
        <taxon>Tripsacinae</taxon>
        <taxon>Zea</taxon>
    </lineage>
</organism>
<dbReference type="PANTHER" id="PTHR10492:SF94">
    <property type="entry name" value="ATP-DEPENDENT DNA HELICASE"/>
    <property type="match status" value="1"/>
</dbReference>